<keyword evidence="1" id="KW-0472">Membrane</keyword>
<accession>A0ABS5FWZ7</accession>
<dbReference type="RefSeq" id="WP_212392441.1">
    <property type="nucleotide sequence ID" value="NZ_JAFCJH010000077.1"/>
</dbReference>
<name>A0ABS5FWZ7_9BRAD</name>
<protein>
    <submittedName>
        <fullName evidence="2">Uncharacterized protein</fullName>
    </submittedName>
</protein>
<keyword evidence="1" id="KW-1133">Transmembrane helix</keyword>
<comment type="caution">
    <text evidence="2">The sequence shown here is derived from an EMBL/GenBank/DDBJ whole genome shotgun (WGS) entry which is preliminary data.</text>
</comment>
<proteinExistence type="predicted"/>
<evidence type="ECO:0000256" key="1">
    <source>
        <dbReference type="SAM" id="Phobius"/>
    </source>
</evidence>
<keyword evidence="1" id="KW-0812">Transmembrane</keyword>
<sequence length="57" mass="6328">MWPRLPFDCFVDPNWRKPGLRPNGAEMSRSTFLALVASWSATVSVLLLAAIIIRLAA</sequence>
<reference evidence="3" key="1">
    <citation type="journal article" date="2021" name="ISME J.">
        <title>Evolutionary origin and ecological implication of a unique nif island in free-living Bradyrhizobium lineages.</title>
        <authorList>
            <person name="Tao J."/>
        </authorList>
    </citation>
    <scope>NUCLEOTIDE SEQUENCE [LARGE SCALE GENOMIC DNA]</scope>
    <source>
        <strain evidence="3">SZCCT0434</strain>
    </source>
</reference>
<dbReference type="Proteomes" id="UP001315278">
    <property type="component" value="Unassembled WGS sequence"/>
</dbReference>
<feature type="transmembrane region" description="Helical" evidence="1">
    <location>
        <begin position="32"/>
        <end position="56"/>
    </location>
</feature>
<gene>
    <name evidence="2" type="ORF">JQ615_38800</name>
</gene>
<keyword evidence="3" id="KW-1185">Reference proteome</keyword>
<evidence type="ECO:0000313" key="3">
    <source>
        <dbReference type="Proteomes" id="UP001315278"/>
    </source>
</evidence>
<organism evidence="2 3">
    <name type="scientific">Bradyrhizobium jicamae</name>
    <dbReference type="NCBI Taxonomy" id="280332"/>
    <lineage>
        <taxon>Bacteria</taxon>
        <taxon>Pseudomonadati</taxon>
        <taxon>Pseudomonadota</taxon>
        <taxon>Alphaproteobacteria</taxon>
        <taxon>Hyphomicrobiales</taxon>
        <taxon>Nitrobacteraceae</taxon>
        <taxon>Bradyrhizobium</taxon>
    </lineage>
</organism>
<evidence type="ECO:0000313" key="2">
    <source>
        <dbReference type="EMBL" id="MBR0801313.1"/>
    </source>
</evidence>
<dbReference type="EMBL" id="JAFCJH010000077">
    <property type="protein sequence ID" value="MBR0801313.1"/>
    <property type="molecule type" value="Genomic_DNA"/>
</dbReference>